<accession>A0A3P7GM52</accession>
<dbReference type="GO" id="GO:0006281">
    <property type="term" value="P:DNA repair"/>
    <property type="evidence" value="ECO:0007669"/>
    <property type="project" value="TreeGrafter"/>
</dbReference>
<dbReference type="Gene3D" id="3.40.50.300">
    <property type="entry name" value="P-loop containing nucleotide triphosphate hydrolases"/>
    <property type="match status" value="1"/>
</dbReference>
<proteinExistence type="predicted"/>
<dbReference type="Pfam" id="PF00176">
    <property type="entry name" value="SNF2-rel_dom"/>
    <property type="match status" value="1"/>
</dbReference>
<protein>
    <recommendedName>
        <fullName evidence="4">Helicase ATP-binding domain-containing protein</fullName>
    </recommendedName>
</protein>
<dbReference type="InterPro" id="IPR050628">
    <property type="entry name" value="SNF2_RAD54_helicase_TF"/>
</dbReference>
<name>A0A3P7GM52_TOXCA</name>
<dbReference type="GO" id="GO:0008094">
    <property type="term" value="F:ATP-dependent activity, acting on DNA"/>
    <property type="evidence" value="ECO:0007669"/>
    <property type="project" value="TreeGrafter"/>
</dbReference>
<dbReference type="CDD" id="cd18008">
    <property type="entry name" value="DEXDc_SHPRH-like"/>
    <property type="match status" value="1"/>
</dbReference>
<dbReference type="GO" id="GO:0005524">
    <property type="term" value="F:ATP binding"/>
    <property type="evidence" value="ECO:0007669"/>
    <property type="project" value="UniProtKB-KW"/>
</dbReference>
<dbReference type="InterPro" id="IPR027417">
    <property type="entry name" value="P-loop_NTPase"/>
</dbReference>
<dbReference type="PANTHER" id="PTHR45626:SF50">
    <property type="entry name" value="TRANSCRIPTION TERMINATION FACTOR 2"/>
    <property type="match status" value="1"/>
</dbReference>
<feature type="domain" description="Helicase ATP-binding" evidence="4">
    <location>
        <begin position="102"/>
        <end position="325"/>
    </location>
</feature>
<gene>
    <name evidence="5" type="ORF">TCNE_LOCUS18450</name>
</gene>
<organism evidence="5">
    <name type="scientific">Toxocara canis</name>
    <name type="common">Canine roundworm</name>
    <dbReference type="NCBI Taxonomy" id="6265"/>
    <lineage>
        <taxon>Eukaryota</taxon>
        <taxon>Metazoa</taxon>
        <taxon>Ecdysozoa</taxon>
        <taxon>Nematoda</taxon>
        <taxon>Chromadorea</taxon>
        <taxon>Rhabditida</taxon>
        <taxon>Spirurina</taxon>
        <taxon>Ascaridomorpha</taxon>
        <taxon>Ascaridoidea</taxon>
        <taxon>Toxocaridae</taxon>
        <taxon>Toxocara</taxon>
    </lineage>
</organism>
<keyword evidence="3" id="KW-0067">ATP-binding</keyword>
<keyword evidence="2" id="KW-0378">Hydrolase</keyword>
<evidence type="ECO:0000256" key="2">
    <source>
        <dbReference type="ARBA" id="ARBA00022801"/>
    </source>
</evidence>
<evidence type="ECO:0000259" key="4">
    <source>
        <dbReference type="PROSITE" id="PS51192"/>
    </source>
</evidence>
<dbReference type="InterPro" id="IPR038718">
    <property type="entry name" value="SNF2-like_sf"/>
</dbReference>
<dbReference type="AlphaFoldDB" id="A0A3P7GM52"/>
<dbReference type="GO" id="GO:0005634">
    <property type="term" value="C:nucleus"/>
    <property type="evidence" value="ECO:0007669"/>
    <property type="project" value="TreeGrafter"/>
</dbReference>
<dbReference type="PROSITE" id="PS51192">
    <property type="entry name" value="HELICASE_ATP_BIND_1"/>
    <property type="match status" value="1"/>
</dbReference>
<evidence type="ECO:0000256" key="3">
    <source>
        <dbReference type="ARBA" id="ARBA00022840"/>
    </source>
</evidence>
<evidence type="ECO:0000313" key="5">
    <source>
        <dbReference type="EMBL" id="VDM49771.1"/>
    </source>
</evidence>
<reference evidence="5" key="1">
    <citation type="submission" date="2018-11" db="EMBL/GenBank/DDBJ databases">
        <authorList>
            <consortium name="Pathogen Informatics"/>
        </authorList>
    </citation>
    <scope>NUCLEOTIDE SEQUENCE [LARGE SCALE GENOMIC DNA]</scope>
</reference>
<dbReference type="Gene3D" id="3.40.50.10810">
    <property type="entry name" value="Tandem AAA-ATPase domain"/>
    <property type="match status" value="1"/>
</dbReference>
<evidence type="ECO:0000256" key="1">
    <source>
        <dbReference type="ARBA" id="ARBA00022741"/>
    </source>
</evidence>
<dbReference type="InterPro" id="IPR049730">
    <property type="entry name" value="SNF2/RAD54-like_C"/>
</dbReference>
<dbReference type="SUPFAM" id="SSF52540">
    <property type="entry name" value="P-loop containing nucleoside triphosphate hydrolases"/>
    <property type="match status" value="2"/>
</dbReference>
<keyword evidence="1" id="KW-0547">Nucleotide-binding</keyword>
<dbReference type="SMART" id="SM00487">
    <property type="entry name" value="DEXDc"/>
    <property type="match status" value="1"/>
</dbReference>
<dbReference type="CDD" id="cd18793">
    <property type="entry name" value="SF2_C_SNF"/>
    <property type="match status" value="1"/>
</dbReference>
<sequence>MYSFISDPKAEARTKVAQLVEAGPLNPNEFNRLITNRPPPKLFSGKMTEDRFTVAKAITGDVIAKMHSSLSTAPENEETLTPDGLRTELMFHQRCGLTWLMWRETQSPPGGILADDMGLGKTLSLISLIVHRKNERRQSADVIETWKKKALSDNRLIPSTATLVIAPASLIFQWQAEIERHVKLGRLSVLVFHGRKQKREDDPKRLARYDVVITTYNVLASELGEKPFVLGASSSDSDSDGDSDGRVKPKVVQKRRIAKDSGSVLARVAWDRIILDEAHHIKNKTSLAAKACCRLAASNRWCLTGTPIHNKLWDLFSLIKFLRVAPFDEEAVWKEWIMGHSQTSANRLNTLVKGLLLRRTKDQLCPQTLKPIVDLKPRKYESVELTLEGLEKSVYDLMYRASRQKVRELIRTQEERESELYGFARRIKGRKQEEEAPMRNPFLGGERTISADNNFQVMSSVVTLLLRLRQACVHLALTKKAVDMDAFETLGTENAAETAEEAELSKKLANMSIMEDDALEAGLAAEGHESNVEQLFDASFRSAKLRALLERMDQALAGGDKCVIVSQWTSLLDIVEHHLKERDVEYTSITGKVLTKDRFVYIFV</sequence>
<dbReference type="InterPro" id="IPR000330">
    <property type="entry name" value="SNF2_N"/>
</dbReference>
<dbReference type="PANTHER" id="PTHR45626">
    <property type="entry name" value="TRANSCRIPTION TERMINATION FACTOR 2-RELATED"/>
    <property type="match status" value="1"/>
</dbReference>
<dbReference type="EMBL" id="UYWY01025542">
    <property type="protein sequence ID" value="VDM49771.1"/>
    <property type="molecule type" value="Genomic_DNA"/>
</dbReference>
<dbReference type="GO" id="GO:0016787">
    <property type="term" value="F:hydrolase activity"/>
    <property type="evidence" value="ECO:0007669"/>
    <property type="project" value="UniProtKB-KW"/>
</dbReference>
<dbReference type="InterPro" id="IPR014001">
    <property type="entry name" value="Helicase_ATP-bd"/>
</dbReference>